<evidence type="ECO:0000256" key="20">
    <source>
        <dbReference type="ARBA" id="ARBA00034003"/>
    </source>
</evidence>
<evidence type="ECO:0000256" key="16">
    <source>
        <dbReference type="ARBA" id="ARBA00023204"/>
    </source>
</evidence>
<dbReference type="GO" id="GO:0003910">
    <property type="term" value="F:DNA ligase (ATP) activity"/>
    <property type="evidence" value="ECO:0007669"/>
    <property type="project" value="UniProtKB-EC"/>
</dbReference>
<dbReference type="NCBIfam" id="TIGR02778">
    <property type="entry name" value="ligD_pol"/>
    <property type="match status" value="1"/>
</dbReference>
<evidence type="ECO:0000256" key="4">
    <source>
        <dbReference type="ARBA" id="ARBA00022679"/>
    </source>
</evidence>
<keyword evidence="9" id="KW-0227">DNA damage</keyword>
<dbReference type="InterPro" id="IPR012340">
    <property type="entry name" value="NA-bd_OB-fold"/>
</dbReference>
<feature type="domain" description="ATP-dependent DNA ligase family profile" evidence="22">
    <location>
        <begin position="118"/>
        <end position="237"/>
    </location>
</feature>
<keyword evidence="18" id="KW-0511">Multifunctional enzyme</keyword>
<dbReference type="GO" id="GO:0006310">
    <property type="term" value="P:DNA recombination"/>
    <property type="evidence" value="ECO:0007669"/>
    <property type="project" value="UniProtKB-KW"/>
</dbReference>
<keyword evidence="7" id="KW-0479">Metal-binding</keyword>
<dbReference type="RefSeq" id="WP_184227500.1">
    <property type="nucleotide sequence ID" value="NZ_JACHDE010000011.1"/>
</dbReference>
<evidence type="ECO:0000256" key="11">
    <source>
        <dbReference type="ARBA" id="ARBA00022839"/>
    </source>
</evidence>
<dbReference type="CDD" id="cd07906">
    <property type="entry name" value="Adenylation_DNA_ligase_LigD_LigC"/>
    <property type="match status" value="1"/>
</dbReference>
<keyword evidence="11" id="KW-0269">Exonuclease</keyword>
<dbReference type="Gene3D" id="3.30.1490.70">
    <property type="match status" value="1"/>
</dbReference>
<dbReference type="InterPro" id="IPR014145">
    <property type="entry name" value="LigD_pol_dom"/>
</dbReference>
<dbReference type="Pfam" id="PF01068">
    <property type="entry name" value="DNA_ligase_A_M"/>
    <property type="match status" value="1"/>
</dbReference>
<organism evidence="23 24">
    <name type="scientific">Paraburkholderia youngii</name>
    <dbReference type="NCBI Taxonomy" id="2782701"/>
    <lineage>
        <taxon>Bacteria</taxon>
        <taxon>Pseudomonadati</taxon>
        <taxon>Pseudomonadota</taxon>
        <taxon>Betaproteobacteria</taxon>
        <taxon>Burkholderiales</taxon>
        <taxon>Burkholderiaceae</taxon>
        <taxon>Paraburkholderia</taxon>
    </lineage>
</organism>
<dbReference type="InterPro" id="IPR012309">
    <property type="entry name" value="DNA_ligase_ATP-dep_C"/>
</dbReference>
<keyword evidence="5" id="KW-0548">Nucleotidyltransferase</keyword>
<dbReference type="InterPro" id="IPR033651">
    <property type="entry name" value="PaeLigD_Pol-like"/>
</dbReference>
<dbReference type="Gene3D" id="3.30.470.30">
    <property type="entry name" value="DNA ligase/mRNA capping enzyme"/>
    <property type="match status" value="1"/>
</dbReference>
<dbReference type="InterPro" id="IPR012310">
    <property type="entry name" value="DNA_ligase_ATP-dep_cent"/>
</dbReference>
<keyword evidence="13" id="KW-0239">DNA-directed DNA polymerase</keyword>
<dbReference type="SUPFAM" id="SSF56091">
    <property type="entry name" value="DNA ligase/mRNA capping enzyme, catalytic domain"/>
    <property type="match status" value="1"/>
</dbReference>
<protein>
    <recommendedName>
        <fullName evidence="2">DNA ligase (ATP)</fullName>
        <ecNumber evidence="2">6.5.1.1</ecNumber>
    </recommendedName>
    <alternativeName>
        <fullName evidence="19">NHEJ DNA polymerase</fullName>
    </alternativeName>
</protein>
<feature type="region of interest" description="Disordered" evidence="21">
    <location>
        <begin position="1"/>
        <end position="20"/>
    </location>
</feature>
<evidence type="ECO:0000256" key="9">
    <source>
        <dbReference type="ARBA" id="ARBA00022763"/>
    </source>
</evidence>
<dbReference type="Pfam" id="PF21686">
    <property type="entry name" value="LigD_Prim-Pol"/>
    <property type="match status" value="1"/>
</dbReference>
<evidence type="ECO:0000313" key="23">
    <source>
        <dbReference type="EMBL" id="MBB5402974.1"/>
    </source>
</evidence>
<dbReference type="Gene3D" id="3.90.920.10">
    <property type="entry name" value="DNA primase, PRIM domain"/>
    <property type="match status" value="1"/>
</dbReference>
<evidence type="ECO:0000256" key="1">
    <source>
        <dbReference type="ARBA" id="ARBA00001936"/>
    </source>
</evidence>
<dbReference type="Pfam" id="PF04679">
    <property type="entry name" value="DNA_ligase_A_C"/>
    <property type="match status" value="1"/>
</dbReference>
<comment type="caution">
    <text evidence="23">The sequence shown here is derived from an EMBL/GenBank/DDBJ whole genome shotgun (WGS) entry which is preliminary data.</text>
</comment>
<feature type="region of interest" description="Disordered" evidence="21">
    <location>
        <begin position="342"/>
        <end position="361"/>
    </location>
</feature>
<evidence type="ECO:0000256" key="6">
    <source>
        <dbReference type="ARBA" id="ARBA00022722"/>
    </source>
</evidence>
<comment type="catalytic activity">
    <reaction evidence="20">
        <text>ATP + (deoxyribonucleotide)n-3'-hydroxyl + 5'-phospho-(deoxyribonucleotide)m = (deoxyribonucleotide)n+m + AMP + diphosphate.</text>
        <dbReference type="EC" id="6.5.1.1"/>
    </reaction>
</comment>
<name>A0A7W8P334_9BURK</name>
<dbReference type="CDD" id="cd04862">
    <property type="entry name" value="PaeLigD_Pol_like"/>
    <property type="match status" value="1"/>
</dbReference>
<dbReference type="InterPro" id="IPR052171">
    <property type="entry name" value="NHEJ_LigD"/>
</dbReference>
<dbReference type="PANTHER" id="PTHR42705">
    <property type="entry name" value="BIFUNCTIONAL NON-HOMOLOGOUS END JOINING PROTEIN LIGD"/>
    <property type="match status" value="1"/>
</dbReference>
<keyword evidence="12" id="KW-0067">ATP-binding</keyword>
<keyword evidence="14" id="KW-0238">DNA-binding</keyword>
<keyword evidence="6" id="KW-0540">Nuclease</keyword>
<reference evidence="23 24" key="1">
    <citation type="submission" date="2020-08" db="EMBL/GenBank/DDBJ databases">
        <title>Genomic Encyclopedia of Type Strains, Phase IV (KMG-V): Genome sequencing to study the core and pangenomes of soil and plant-associated prokaryotes.</title>
        <authorList>
            <person name="Whitman W."/>
        </authorList>
    </citation>
    <scope>NUCLEOTIDE SEQUENCE [LARGE SCALE GENOMIC DNA]</scope>
    <source>
        <strain evidence="23 24">JPY162</strain>
    </source>
</reference>
<evidence type="ECO:0000313" key="24">
    <source>
        <dbReference type="Proteomes" id="UP000592820"/>
    </source>
</evidence>
<evidence type="ECO:0000256" key="12">
    <source>
        <dbReference type="ARBA" id="ARBA00022840"/>
    </source>
</evidence>
<dbReference type="NCBIfam" id="TIGR02776">
    <property type="entry name" value="NHEJ_ligase_prk"/>
    <property type="match status" value="1"/>
</dbReference>
<evidence type="ECO:0000256" key="8">
    <source>
        <dbReference type="ARBA" id="ARBA00022741"/>
    </source>
</evidence>
<dbReference type="SUPFAM" id="SSF50249">
    <property type="entry name" value="Nucleic acid-binding proteins"/>
    <property type="match status" value="1"/>
</dbReference>
<comment type="cofactor">
    <cofactor evidence="1">
        <name>Mn(2+)</name>
        <dbReference type="ChEBI" id="CHEBI:29035"/>
    </cofactor>
</comment>
<keyword evidence="10" id="KW-0378">Hydrolase</keyword>
<dbReference type="GO" id="GO:0005524">
    <property type="term" value="F:ATP binding"/>
    <property type="evidence" value="ECO:0007669"/>
    <property type="project" value="UniProtKB-KW"/>
</dbReference>
<dbReference type="GO" id="GO:0046872">
    <property type="term" value="F:metal ion binding"/>
    <property type="evidence" value="ECO:0007669"/>
    <property type="project" value="UniProtKB-KW"/>
</dbReference>
<evidence type="ECO:0000259" key="22">
    <source>
        <dbReference type="PROSITE" id="PS50160"/>
    </source>
</evidence>
<dbReference type="GO" id="GO:0003677">
    <property type="term" value="F:DNA binding"/>
    <property type="evidence" value="ECO:0007669"/>
    <property type="project" value="UniProtKB-KW"/>
</dbReference>
<keyword evidence="16" id="KW-0234">DNA repair</keyword>
<dbReference type="GO" id="GO:0006281">
    <property type="term" value="P:DNA repair"/>
    <property type="evidence" value="ECO:0007669"/>
    <property type="project" value="UniProtKB-KW"/>
</dbReference>
<dbReference type="PROSITE" id="PS50160">
    <property type="entry name" value="DNA_LIGASE_A3"/>
    <property type="match status" value="1"/>
</dbReference>
<evidence type="ECO:0000256" key="5">
    <source>
        <dbReference type="ARBA" id="ARBA00022695"/>
    </source>
</evidence>
<evidence type="ECO:0000256" key="14">
    <source>
        <dbReference type="ARBA" id="ARBA00023125"/>
    </source>
</evidence>
<evidence type="ECO:0000256" key="2">
    <source>
        <dbReference type="ARBA" id="ARBA00012727"/>
    </source>
</evidence>
<keyword evidence="4" id="KW-0808">Transferase</keyword>
<evidence type="ECO:0000256" key="21">
    <source>
        <dbReference type="SAM" id="MobiDB-lite"/>
    </source>
</evidence>
<accession>A0A7W8P334</accession>
<proteinExistence type="predicted"/>
<evidence type="ECO:0000256" key="19">
    <source>
        <dbReference type="ARBA" id="ARBA00029943"/>
    </source>
</evidence>
<evidence type="ECO:0000256" key="7">
    <source>
        <dbReference type="ARBA" id="ARBA00022723"/>
    </source>
</evidence>
<evidence type="ECO:0000256" key="10">
    <source>
        <dbReference type="ARBA" id="ARBA00022801"/>
    </source>
</evidence>
<keyword evidence="15" id="KW-0233">DNA recombination</keyword>
<dbReference type="Gene3D" id="2.40.50.140">
    <property type="entry name" value="Nucleic acid-binding proteins"/>
    <property type="match status" value="1"/>
</dbReference>
<dbReference type="CDD" id="cd07971">
    <property type="entry name" value="OBF_DNA_ligase_LigD"/>
    <property type="match status" value="1"/>
</dbReference>
<dbReference type="Proteomes" id="UP000592820">
    <property type="component" value="Unassembled WGS sequence"/>
</dbReference>
<keyword evidence="3 23" id="KW-0436">Ligase</keyword>
<sequence length="656" mass="73826">MSSRWNSSRTRRARTPVDEPGTFPVLIEPQLATLVDRAPAGGDWSYEIKFDGYRTMVRIERGTVQIFTRNGHDWTSRMPGLTDALSVLPVEEVWLDGEVVVLDAAGRPDFNALQNAFDRRSTADIVLFVFDILWLNGTDLREHPLRVRRKLLRALMHETDADVLRLSEDFAKDPVSLVASACRMKLEGIIGKRGDAPYRSGRSTEWIKLKCNLRQEFVVGGFTRTKGARSGVHSLLLGVYEQDGSLRYAGNVKPYLSSRAADAFLRRASTVTARETAFYNPPKPEKNRDCLWLEPLLVVECSFLEWTPAGEVRHPVFHAIREDKAAGSITEEPMIAVESDEPVEADAGSTRQRPGPKGAVTIGGIRISNPERVMDEVTGHTKRDMVEYYAAISEWALPHLHNRPLALVRAPNGIKGELFFQKHSEKFQIPGVEELPPELHPRHPPLLVANKPEALIGLAQMGVVELHCWNAAAPDLEHPDRIIFDLDPDPNLPWSAMLEAAELLKVVLDEIGLRSFPKTSGGKGFHVVVPLTRRQAWSEAKEFAQAVARHMSRVVPDRFSAVLGPKNRINRIFIDYLRNGRGASTVAPFSVRARSGMAVSMPVSWDELRRVGRGDEWTMRKAIERQRSLKFDPWEDYWRTRQGITAAMRRAVGMKR</sequence>
<dbReference type="GO" id="GO:0004527">
    <property type="term" value="F:exonuclease activity"/>
    <property type="evidence" value="ECO:0007669"/>
    <property type="project" value="UniProtKB-KW"/>
</dbReference>
<keyword evidence="17" id="KW-0464">Manganese</keyword>
<evidence type="ECO:0000256" key="18">
    <source>
        <dbReference type="ARBA" id="ARBA00023268"/>
    </source>
</evidence>
<dbReference type="EMBL" id="JACHDE010000011">
    <property type="protein sequence ID" value="MBB5402974.1"/>
    <property type="molecule type" value="Genomic_DNA"/>
</dbReference>
<dbReference type="EC" id="6.5.1.1" evidence="2"/>
<dbReference type="NCBIfam" id="TIGR02779">
    <property type="entry name" value="NHEJ_ligase_lig"/>
    <property type="match status" value="1"/>
</dbReference>
<evidence type="ECO:0000256" key="3">
    <source>
        <dbReference type="ARBA" id="ARBA00022598"/>
    </source>
</evidence>
<dbReference type="GO" id="GO:0003887">
    <property type="term" value="F:DNA-directed DNA polymerase activity"/>
    <property type="evidence" value="ECO:0007669"/>
    <property type="project" value="UniProtKB-KW"/>
</dbReference>
<dbReference type="InterPro" id="IPR014143">
    <property type="entry name" value="NHEJ_ligase_prk"/>
</dbReference>
<evidence type="ECO:0000256" key="13">
    <source>
        <dbReference type="ARBA" id="ARBA00022932"/>
    </source>
</evidence>
<keyword evidence="8" id="KW-0547">Nucleotide-binding</keyword>
<dbReference type="InterPro" id="IPR014146">
    <property type="entry name" value="LigD_ligase_dom"/>
</dbReference>
<dbReference type="PANTHER" id="PTHR42705:SF2">
    <property type="entry name" value="BIFUNCTIONAL NON-HOMOLOGOUS END JOINING PROTEIN LIGD"/>
    <property type="match status" value="1"/>
</dbReference>
<evidence type="ECO:0000256" key="15">
    <source>
        <dbReference type="ARBA" id="ARBA00023172"/>
    </source>
</evidence>
<evidence type="ECO:0000256" key="17">
    <source>
        <dbReference type="ARBA" id="ARBA00023211"/>
    </source>
</evidence>
<dbReference type="AlphaFoldDB" id="A0A7W8P334"/>
<gene>
    <name evidence="23" type="ORF">HDG41_005060</name>
</gene>